<evidence type="ECO:0000256" key="5">
    <source>
        <dbReference type="ARBA" id="ARBA00023012"/>
    </source>
</evidence>
<organism evidence="8 9">
    <name type="scientific">Winogradskyella luteola</name>
    <dbReference type="NCBI Taxonomy" id="2828330"/>
    <lineage>
        <taxon>Bacteria</taxon>
        <taxon>Pseudomonadati</taxon>
        <taxon>Bacteroidota</taxon>
        <taxon>Flavobacteriia</taxon>
        <taxon>Flavobacteriales</taxon>
        <taxon>Flavobacteriaceae</taxon>
        <taxon>Winogradskyella</taxon>
    </lineage>
</organism>
<keyword evidence="6" id="KW-0472">Membrane</keyword>
<dbReference type="InterPro" id="IPR005467">
    <property type="entry name" value="His_kinase_dom"/>
</dbReference>
<dbReference type="GO" id="GO:0004673">
    <property type="term" value="F:protein histidine kinase activity"/>
    <property type="evidence" value="ECO:0007669"/>
    <property type="project" value="UniProtKB-EC"/>
</dbReference>
<keyword evidence="6" id="KW-1133">Transmembrane helix</keyword>
<dbReference type="PROSITE" id="PS50109">
    <property type="entry name" value="HIS_KIN"/>
    <property type="match status" value="1"/>
</dbReference>
<comment type="caution">
    <text evidence="8">The sequence shown here is derived from an EMBL/GenBank/DDBJ whole genome shotgun (WGS) entry which is preliminary data.</text>
</comment>
<dbReference type="InterPro" id="IPR050482">
    <property type="entry name" value="Sensor_HK_TwoCompSys"/>
</dbReference>
<dbReference type="InterPro" id="IPR003594">
    <property type="entry name" value="HATPase_dom"/>
</dbReference>
<sequence>MIDSIFSLISYSENKDFSSSKQLNFLNKANSLAKELQNDSILLLAQKKIRNYYFNNEDFSGYIESNQKIKLLAKRLNDSSSLAHAYNALGYAYFLNDRKDSSYYYYSKAVKAFDKINADVNLSYALGSLSKLQLDGKDYFGAGESAVKALRLLNGVEETNDIQDQKWILYNTLASISEALDDDQQSLEYYNEAYEVAQRMENDFNNSIYTLNNIAFVKRKQGKYAEAIKIFENILDSNTLYQKDPSFYALILENLAYTNFLTGSYQKKEIIDTFERSYQIADSIDDDITKMGTAISMAKFYMGIDEKQNALSKVKDAYNLAKNIESNEILLESLLLLSKLNEGEESVKYLNEHIKITDSLLKVERGVRNKHARIELQTDQLEAENEQISKENLYLAILSIGLLLTAILTYVVISQRAKNRKLKLIQVRQKANEDIYNLMLGQQDKVDEARTQEKKRISEELHDGVLGRLFGTRLSLDSINFKDGKEAMMTRANYIGQLKTIEEDIRKISHELNTDFVSGTGFMDIVSELIENQTQAYGLKYDFDYTDDISWDIVPNKTKINIYRIIQESMQNIYKHANAKAIKISISLEKSVICLDIIDDGEGFDTSKSKKGIGLKNMTSRVEDINGKIIFTSQSGNGTKVNVKIPYTNQST</sequence>
<keyword evidence="9" id="KW-1185">Reference proteome</keyword>
<evidence type="ECO:0000256" key="6">
    <source>
        <dbReference type="SAM" id="Phobius"/>
    </source>
</evidence>
<evidence type="ECO:0000256" key="1">
    <source>
        <dbReference type="ARBA" id="ARBA00000085"/>
    </source>
</evidence>
<name>A0A9X1FAX5_9FLAO</name>
<dbReference type="PANTHER" id="PTHR24421">
    <property type="entry name" value="NITRATE/NITRITE SENSOR PROTEIN NARX-RELATED"/>
    <property type="match status" value="1"/>
</dbReference>
<dbReference type="Proteomes" id="UP001138894">
    <property type="component" value="Unassembled WGS sequence"/>
</dbReference>
<dbReference type="PANTHER" id="PTHR24421:SF10">
    <property type="entry name" value="NITRATE_NITRITE SENSOR PROTEIN NARQ"/>
    <property type="match status" value="1"/>
</dbReference>
<dbReference type="EC" id="2.7.13.3" evidence="2"/>
<dbReference type="SMART" id="SM00028">
    <property type="entry name" value="TPR"/>
    <property type="match status" value="3"/>
</dbReference>
<dbReference type="CDD" id="cd16917">
    <property type="entry name" value="HATPase_UhpB-NarQ-NarX-like"/>
    <property type="match status" value="1"/>
</dbReference>
<evidence type="ECO:0000256" key="2">
    <source>
        <dbReference type="ARBA" id="ARBA00012438"/>
    </source>
</evidence>
<proteinExistence type="predicted"/>
<feature type="domain" description="Histidine kinase" evidence="7">
    <location>
        <begin position="562"/>
        <end position="649"/>
    </location>
</feature>
<comment type="catalytic activity">
    <reaction evidence="1">
        <text>ATP + protein L-histidine = ADP + protein N-phospho-L-histidine.</text>
        <dbReference type="EC" id="2.7.13.3"/>
    </reaction>
</comment>
<dbReference type="AlphaFoldDB" id="A0A9X1FAX5"/>
<reference evidence="8" key="1">
    <citation type="submission" date="2021-04" db="EMBL/GenBank/DDBJ databases">
        <authorList>
            <person name="Pira H."/>
            <person name="Risdian C."/>
            <person name="Wink J."/>
        </authorList>
    </citation>
    <scope>NUCLEOTIDE SEQUENCE</scope>
    <source>
        <strain evidence="8">WHY3</strain>
    </source>
</reference>
<evidence type="ECO:0000313" key="9">
    <source>
        <dbReference type="Proteomes" id="UP001138894"/>
    </source>
</evidence>
<feature type="transmembrane region" description="Helical" evidence="6">
    <location>
        <begin position="393"/>
        <end position="413"/>
    </location>
</feature>
<evidence type="ECO:0000313" key="8">
    <source>
        <dbReference type="EMBL" id="MBV7269628.1"/>
    </source>
</evidence>
<dbReference type="SMART" id="SM00387">
    <property type="entry name" value="HATPase_c"/>
    <property type="match status" value="1"/>
</dbReference>
<keyword evidence="4 8" id="KW-0418">Kinase</keyword>
<protein>
    <recommendedName>
        <fullName evidence="2">histidine kinase</fullName>
        <ecNumber evidence="2">2.7.13.3</ecNumber>
    </recommendedName>
</protein>
<evidence type="ECO:0000256" key="3">
    <source>
        <dbReference type="ARBA" id="ARBA00022679"/>
    </source>
</evidence>
<evidence type="ECO:0000259" key="7">
    <source>
        <dbReference type="PROSITE" id="PS50109"/>
    </source>
</evidence>
<dbReference type="GO" id="GO:0000160">
    <property type="term" value="P:phosphorelay signal transduction system"/>
    <property type="evidence" value="ECO:0007669"/>
    <property type="project" value="UniProtKB-KW"/>
</dbReference>
<dbReference type="InterPro" id="IPR019734">
    <property type="entry name" value="TPR_rpt"/>
</dbReference>
<dbReference type="Pfam" id="PF13424">
    <property type="entry name" value="TPR_12"/>
    <property type="match status" value="1"/>
</dbReference>
<evidence type="ECO:0000256" key="4">
    <source>
        <dbReference type="ARBA" id="ARBA00022777"/>
    </source>
</evidence>
<dbReference type="EMBL" id="JAGSPD010000007">
    <property type="protein sequence ID" value="MBV7269628.1"/>
    <property type="molecule type" value="Genomic_DNA"/>
</dbReference>
<keyword evidence="3" id="KW-0808">Transferase</keyword>
<accession>A0A9X1FAX5</accession>
<gene>
    <name evidence="8" type="ORF">KCG49_10570</name>
</gene>
<keyword evidence="6" id="KW-0812">Transmembrane</keyword>
<keyword evidence="5" id="KW-0902">Two-component regulatory system</keyword>
<dbReference type="Pfam" id="PF02518">
    <property type="entry name" value="HATPase_c"/>
    <property type="match status" value="1"/>
</dbReference>
<dbReference type="RefSeq" id="WP_218546387.1">
    <property type="nucleotide sequence ID" value="NZ_JAGSPD010000007.1"/>
</dbReference>